<dbReference type="PIRSF" id="PIRSF001480">
    <property type="entry name" value="Mannose-6-phosphate_isomerase"/>
    <property type="match status" value="1"/>
</dbReference>
<dbReference type="InterPro" id="IPR001250">
    <property type="entry name" value="Man6P_Isoase-1"/>
</dbReference>
<comment type="catalytic activity">
    <reaction evidence="1">
        <text>D-mannose 6-phosphate = D-fructose 6-phosphate</text>
        <dbReference type="Rhea" id="RHEA:12356"/>
        <dbReference type="ChEBI" id="CHEBI:58735"/>
        <dbReference type="ChEBI" id="CHEBI:61527"/>
        <dbReference type="EC" id="5.3.1.8"/>
    </reaction>
</comment>
<comment type="similarity">
    <text evidence="3">Belongs to the mannose-6-phosphate isomerase type 1 family.</text>
</comment>
<dbReference type="Pfam" id="PF20511">
    <property type="entry name" value="PMI_typeI_cat"/>
    <property type="match status" value="1"/>
</dbReference>
<dbReference type="Gene3D" id="1.10.441.10">
    <property type="entry name" value="Phosphomannose Isomerase, domain 2"/>
    <property type="match status" value="1"/>
</dbReference>
<dbReference type="GO" id="GO:0005975">
    <property type="term" value="P:carbohydrate metabolic process"/>
    <property type="evidence" value="ECO:0007669"/>
    <property type="project" value="InterPro"/>
</dbReference>
<evidence type="ECO:0000256" key="6">
    <source>
        <dbReference type="ARBA" id="ARBA00022833"/>
    </source>
</evidence>
<evidence type="ECO:0000256" key="7">
    <source>
        <dbReference type="ARBA" id="ARBA00023235"/>
    </source>
</evidence>
<keyword evidence="7" id="KW-0413">Isomerase</keyword>
<dbReference type="InterPro" id="IPR016305">
    <property type="entry name" value="Mannose-6-P_Isomerase"/>
</dbReference>
<name>A0A6J7K674_9ZZZZ</name>
<evidence type="ECO:0000313" key="9">
    <source>
        <dbReference type="EMBL" id="CAB4950671.1"/>
    </source>
</evidence>
<dbReference type="GO" id="GO:0009298">
    <property type="term" value="P:GDP-mannose biosynthetic process"/>
    <property type="evidence" value="ECO:0007669"/>
    <property type="project" value="InterPro"/>
</dbReference>
<dbReference type="InterPro" id="IPR046457">
    <property type="entry name" value="PMI_typeI_cat"/>
</dbReference>
<evidence type="ECO:0000256" key="4">
    <source>
        <dbReference type="ARBA" id="ARBA00011956"/>
    </source>
</evidence>
<reference evidence="9" key="1">
    <citation type="submission" date="2020-05" db="EMBL/GenBank/DDBJ databases">
        <authorList>
            <person name="Chiriac C."/>
            <person name="Salcher M."/>
            <person name="Ghai R."/>
            <person name="Kavagutti S V."/>
        </authorList>
    </citation>
    <scope>NUCLEOTIDE SEQUENCE</scope>
</reference>
<evidence type="ECO:0000256" key="2">
    <source>
        <dbReference type="ARBA" id="ARBA00001947"/>
    </source>
</evidence>
<dbReference type="NCBIfam" id="TIGR00218">
    <property type="entry name" value="manA"/>
    <property type="match status" value="1"/>
</dbReference>
<dbReference type="EC" id="5.3.1.8" evidence="4"/>
<evidence type="ECO:0000256" key="1">
    <source>
        <dbReference type="ARBA" id="ARBA00000757"/>
    </source>
</evidence>
<dbReference type="InterPro" id="IPR014710">
    <property type="entry name" value="RmlC-like_jellyroll"/>
</dbReference>
<protein>
    <recommendedName>
        <fullName evidence="4">mannose-6-phosphate isomerase</fullName>
        <ecNumber evidence="4">5.3.1.8</ecNumber>
    </recommendedName>
</protein>
<dbReference type="CDD" id="cd07011">
    <property type="entry name" value="cupin_PMI_type_I_N"/>
    <property type="match status" value="1"/>
</dbReference>
<dbReference type="SUPFAM" id="SSF51182">
    <property type="entry name" value="RmlC-like cupins"/>
    <property type="match status" value="1"/>
</dbReference>
<evidence type="ECO:0000259" key="8">
    <source>
        <dbReference type="Pfam" id="PF20511"/>
    </source>
</evidence>
<dbReference type="InterPro" id="IPR011051">
    <property type="entry name" value="RmlC_Cupin_sf"/>
</dbReference>
<accession>A0A6J7K674</accession>
<dbReference type="PRINTS" id="PR00714">
    <property type="entry name" value="MAN6PISMRASE"/>
</dbReference>
<feature type="domain" description="Phosphomannose isomerase type I catalytic" evidence="8">
    <location>
        <begin position="3"/>
        <end position="128"/>
    </location>
</feature>
<keyword evidence="5" id="KW-0479">Metal-binding</keyword>
<organism evidence="9">
    <name type="scientific">freshwater metagenome</name>
    <dbReference type="NCBI Taxonomy" id="449393"/>
    <lineage>
        <taxon>unclassified sequences</taxon>
        <taxon>metagenomes</taxon>
        <taxon>ecological metagenomes</taxon>
    </lineage>
</organism>
<dbReference type="EMBL" id="CAFBNO010000009">
    <property type="protein sequence ID" value="CAB4950671.1"/>
    <property type="molecule type" value="Genomic_DNA"/>
</dbReference>
<gene>
    <name evidence="9" type="ORF">UFOPK3837_00406</name>
</gene>
<comment type="cofactor">
    <cofactor evidence="2">
        <name>Zn(2+)</name>
        <dbReference type="ChEBI" id="CHEBI:29105"/>
    </cofactor>
</comment>
<dbReference type="PANTHER" id="PTHR10309">
    <property type="entry name" value="MANNOSE-6-PHOSPHATE ISOMERASE"/>
    <property type="match status" value="1"/>
</dbReference>
<dbReference type="GO" id="GO:0005829">
    <property type="term" value="C:cytosol"/>
    <property type="evidence" value="ECO:0007669"/>
    <property type="project" value="TreeGrafter"/>
</dbReference>
<dbReference type="AlphaFoldDB" id="A0A6J7K674"/>
<evidence type="ECO:0000256" key="3">
    <source>
        <dbReference type="ARBA" id="ARBA00010772"/>
    </source>
</evidence>
<proteinExistence type="inferred from homology"/>
<dbReference type="Gene3D" id="2.60.120.10">
    <property type="entry name" value="Jelly Rolls"/>
    <property type="match status" value="2"/>
</dbReference>
<keyword evidence="6" id="KW-0862">Zinc</keyword>
<dbReference type="GO" id="GO:0004476">
    <property type="term" value="F:mannose-6-phosphate isomerase activity"/>
    <property type="evidence" value="ECO:0007669"/>
    <property type="project" value="UniProtKB-EC"/>
</dbReference>
<evidence type="ECO:0000256" key="5">
    <source>
        <dbReference type="ARBA" id="ARBA00022723"/>
    </source>
</evidence>
<dbReference type="PANTHER" id="PTHR10309:SF0">
    <property type="entry name" value="MANNOSE-6-PHOSPHATE ISOMERASE"/>
    <property type="match status" value="1"/>
</dbReference>
<dbReference type="GO" id="GO:0008270">
    <property type="term" value="F:zinc ion binding"/>
    <property type="evidence" value="ECO:0007669"/>
    <property type="project" value="InterPro"/>
</dbReference>
<sequence length="376" mass="40477">MIVKIENQARDYAWGSTELLSQELGFEATGRPMAEVWFGTHPGSPAKTIDGLSLAELREKPLGFLLKFLAAALPLSIQVHPSKLKAVEGFARENAAGLALDDPNRSYKDENPKNESLVAITEFEILAGILPTPQVRATLESLTSLVSENTEALGRLIAICETNPDELFREVLEGAAEYVALLAELEQNLINPATPEQKLLFEIVQRFGADTGALLALFMRHFVLQPGEGIVVPPGTPHSYLRGLGLEIQDNSDNVLRAGLTPKLIDGAEFLNVLDLEVAKSCEVVRPKTLARGLAVYPAISEDYCLHRVEVSSQNLLADIALPGDSIVVCISGELAVGNSLGERAVLRRGEAAYVSAEANFFSFTGSGVGFIGSEL</sequence>